<dbReference type="EMBL" id="FP929056">
    <property type="protein sequence ID" value="CBL28775.1"/>
    <property type="molecule type" value="Genomic_DNA"/>
</dbReference>
<dbReference type="Gene3D" id="3.40.50.10540">
    <property type="entry name" value="Crotonobetainyl-coa:carnitine coa-transferase, domain 1"/>
    <property type="match status" value="1"/>
</dbReference>
<evidence type="ECO:0000313" key="2">
    <source>
        <dbReference type="EMBL" id="CBL28775.1"/>
    </source>
</evidence>
<dbReference type="InterPro" id="IPR050483">
    <property type="entry name" value="CoA-transferase_III_domain"/>
</dbReference>
<dbReference type="Pfam" id="PF02515">
    <property type="entry name" value="CoA_transf_3"/>
    <property type="match status" value="1"/>
</dbReference>
<keyword evidence="3" id="KW-1185">Reference proteome</keyword>
<dbReference type="Gene3D" id="3.30.1540.10">
    <property type="entry name" value="formyl-coa transferase, domain 3"/>
    <property type="match status" value="1"/>
</dbReference>
<dbReference type="SUPFAM" id="SSF89796">
    <property type="entry name" value="CoA-transferase family III (CaiB/BaiF)"/>
    <property type="match status" value="1"/>
</dbReference>
<dbReference type="KEGG" id="sbr:SY1_19430"/>
<dbReference type="InterPro" id="IPR044855">
    <property type="entry name" value="CoA-Trfase_III_dom3_sf"/>
</dbReference>
<accession>A0AB94IYE6</accession>
<dbReference type="EC" id="2.8.3.16" evidence="2"/>
<reference evidence="3" key="1">
    <citation type="submission" date="2010-03" db="EMBL/GenBank/DDBJ databases">
        <title>The genome sequence of Synergistetes sp. SGP1.</title>
        <authorList>
            <consortium name="metaHIT consortium -- http://www.metahit.eu/"/>
            <person name="Pajon A."/>
            <person name="Turner K."/>
            <person name="Parkhill J."/>
            <person name="Wade W."/>
            <person name="Vartoukian S."/>
        </authorList>
    </citation>
    <scope>NUCLEOTIDE SEQUENCE [LARGE SCALE GENOMIC DNA]</scope>
    <source>
        <strain evidence="3">SGP1</strain>
    </source>
</reference>
<dbReference type="PANTHER" id="PTHR48207:SF3">
    <property type="entry name" value="SUCCINATE--HYDROXYMETHYLGLUTARATE COA-TRANSFERASE"/>
    <property type="match status" value="1"/>
</dbReference>
<dbReference type="Proteomes" id="UP000008957">
    <property type="component" value="Chromosome"/>
</dbReference>
<keyword evidence="1 2" id="KW-0808">Transferase</keyword>
<proteinExistence type="predicted"/>
<gene>
    <name evidence="2" type="ORF">SY1_19430</name>
</gene>
<sequence>MDDNRSMHELLSKRPLEGVRIMDMTHAYSGPFCTMHLADHGAEVIKLEVPGKGDQSRTWEPIKDGASGYFSCYNRNKYGLALDLKSDEGKRIYKELIAKVDVVVENFRVGTMEKLGLGYDVLKEINPRLIYASISGFGIEGPDAPRPCYDIVAQALGGIIGVTGFGDDIVKVGPAIADNYSGTYLALGIVIALFQRERTGLGRRLDVSMVDSIFSILEVGPLAYTIKGEISRAIGNRDPGITPFDAFRASDGMFVIACGTDRFFAALCSVMNMPDLPRDPRFATNSLRCTHEAELKEIIESWSLKHNVADIERQILAAGIPFGNILTPAQACESDIIRRRNMLWKVYDPAFGKEIEIIGSPIKMHGCADAPRKAAPGIGEDTDSILKELINMSDGEIAKLHENGVI</sequence>
<evidence type="ECO:0000256" key="1">
    <source>
        <dbReference type="ARBA" id="ARBA00022679"/>
    </source>
</evidence>
<name>A0AB94IYE6_9BACT</name>
<dbReference type="InterPro" id="IPR003673">
    <property type="entry name" value="CoA-Trfase_fam_III"/>
</dbReference>
<evidence type="ECO:0000313" key="3">
    <source>
        <dbReference type="Proteomes" id="UP000008957"/>
    </source>
</evidence>
<dbReference type="AlphaFoldDB" id="A0AB94IYE6"/>
<protein>
    <submittedName>
        <fullName evidence="2">Predicted acyl-CoA transferases/carnitine dehydratase</fullName>
        <ecNumber evidence="2">2.8.3.16</ecNumber>
    </submittedName>
</protein>
<dbReference type="PANTHER" id="PTHR48207">
    <property type="entry name" value="SUCCINATE--HYDROXYMETHYLGLUTARATE COA-TRANSFERASE"/>
    <property type="match status" value="1"/>
</dbReference>
<dbReference type="RefSeq" id="WP_015556922.1">
    <property type="nucleotide sequence ID" value="NZ_OZ209244.1"/>
</dbReference>
<reference evidence="2 3" key="2">
    <citation type="submission" date="2010-03" db="EMBL/GenBank/DDBJ databases">
        <authorList>
            <person name="Pajon A."/>
        </authorList>
    </citation>
    <scope>NUCLEOTIDE SEQUENCE [LARGE SCALE GENOMIC DNA]</scope>
    <source>
        <strain evidence="2 3">SGP1</strain>
    </source>
</reference>
<dbReference type="GO" id="GO:0033608">
    <property type="term" value="F:formyl-CoA transferase activity"/>
    <property type="evidence" value="ECO:0007669"/>
    <property type="project" value="UniProtKB-EC"/>
</dbReference>
<organism evidence="2 3">
    <name type="scientific">Fretibacterium fastidiosum</name>
    <dbReference type="NCBI Taxonomy" id="651822"/>
    <lineage>
        <taxon>Bacteria</taxon>
        <taxon>Thermotogati</taxon>
        <taxon>Synergistota</taxon>
        <taxon>Synergistia</taxon>
        <taxon>Synergistales</taxon>
        <taxon>Aminobacteriaceae</taxon>
        <taxon>Fretibacterium</taxon>
    </lineage>
</organism>
<dbReference type="InterPro" id="IPR023606">
    <property type="entry name" value="CoA-Trfase_III_dom_1_sf"/>
</dbReference>